<dbReference type="CDD" id="cd02947">
    <property type="entry name" value="TRX_family"/>
    <property type="match status" value="1"/>
</dbReference>
<dbReference type="Proteomes" id="UP000799437">
    <property type="component" value="Unassembled WGS sequence"/>
</dbReference>
<dbReference type="SUPFAM" id="SSF52833">
    <property type="entry name" value="Thioredoxin-like"/>
    <property type="match status" value="1"/>
</dbReference>
<accession>A0A6A6VUW6</accession>
<keyword evidence="3" id="KW-1185">Reference proteome</keyword>
<dbReference type="GeneID" id="54485987"/>
<dbReference type="InterPro" id="IPR013766">
    <property type="entry name" value="Thioredoxin_domain"/>
</dbReference>
<dbReference type="Pfam" id="PF00085">
    <property type="entry name" value="Thioredoxin"/>
    <property type="match status" value="1"/>
</dbReference>
<protein>
    <recommendedName>
        <fullName evidence="1">Thioredoxin domain-containing protein</fullName>
    </recommendedName>
</protein>
<feature type="domain" description="Thioredoxin" evidence="1">
    <location>
        <begin position="26"/>
        <end position="157"/>
    </location>
</feature>
<name>A0A6A6VUW6_9PEZI</name>
<reference evidence="2" key="1">
    <citation type="journal article" date="2020" name="Stud. Mycol.">
        <title>101 Dothideomycetes genomes: a test case for predicting lifestyles and emergence of pathogens.</title>
        <authorList>
            <person name="Haridas S."/>
            <person name="Albert R."/>
            <person name="Binder M."/>
            <person name="Bloem J."/>
            <person name="Labutti K."/>
            <person name="Salamov A."/>
            <person name="Andreopoulos B."/>
            <person name="Baker S."/>
            <person name="Barry K."/>
            <person name="Bills G."/>
            <person name="Bluhm B."/>
            <person name="Cannon C."/>
            <person name="Castanera R."/>
            <person name="Culley D."/>
            <person name="Daum C."/>
            <person name="Ezra D."/>
            <person name="Gonzalez J."/>
            <person name="Henrissat B."/>
            <person name="Kuo A."/>
            <person name="Liang C."/>
            <person name="Lipzen A."/>
            <person name="Lutzoni F."/>
            <person name="Magnuson J."/>
            <person name="Mondo S."/>
            <person name="Nolan M."/>
            <person name="Ohm R."/>
            <person name="Pangilinan J."/>
            <person name="Park H.-J."/>
            <person name="Ramirez L."/>
            <person name="Alfaro M."/>
            <person name="Sun H."/>
            <person name="Tritt A."/>
            <person name="Yoshinaga Y."/>
            <person name="Zwiers L.-H."/>
            <person name="Turgeon B."/>
            <person name="Goodwin S."/>
            <person name="Spatafora J."/>
            <person name="Crous P."/>
            <person name="Grigoriev I."/>
        </authorList>
    </citation>
    <scope>NUCLEOTIDE SEQUENCE</scope>
    <source>
        <strain evidence="2">CBS 121739</strain>
    </source>
</reference>
<dbReference type="Gene3D" id="3.40.30.10">
    <property type="entry name" value="Glutaredoxin"/>
    <property type="match status" value="1"/>
</dbReference>
<organism evidence="2 3">
    <name type="scientific">Pseudovirgaria hyperparasitica</name>
    <dbReference type="NCBI Taxonomy" id="470096"/>
    <lineage>
        <taxon>Eukaryota</taxon>
        <taxon>Fungi</taxon>
        <taxon>Dikarya</taxon>
        <taxon>Ascomycota</taxon>
        <taxon>Pezizomycotina</taxon>
        <taxon>Dothideomycetes</taxon>
        <taxon>Dothideomycetes incertae sedis</taxon>
        <taxon>Acrospermales</taxon>
        <taxon>Acrospermaceae</taxon>
        <taxon>Pseudovirgaria</taxon>
    </lineage>
</organism>
<gene>
    <name evidence="2" type="ORF">EJ05DRAFT_480767</name>
</gene>
<evidence type="ECO:0000259" key="1">
    <source>
        <dbReference type="PROSITE" id="PS51352"/>
    </source>
</evidence>
<dbReference type="RefSeq" id="XP_033595508.1">
    <property type="nucleotide sequence ID" value="XM_033744933.1"/>
</dbReference>
<proteinExistence type="predicted"/>
<dbReference type="OrthoDB" id="19690at2759"/>
<sequence length="176" mass="19332">MILRNPSLLSTLSTARCALQHRQFSCSASRAAKNRIFNSIRRPDDLHTLNLLSSSSSTPLLTFWSTAWCPSCSTVRPLIRELIEEHGVGESEGGIGFVEVEMDSPEIGDLPVQYMIASMPTLMAFSRGEPQVETKVTLPEKMKDRAWIEEWIRTEAKRGGAGGAGGSIFGSWFGKG</sequence>
<dbReference type="AlphaFoldDB" id="A0A6A6VUW6"/>
<dbReference type="PROSITE" id="PS51352">
    <property type="entry name" value="THIOREDOXIN_2"/>
    <property type="match status" value="1"/>
</dbReference>
<evidence type="ECO:0000313" key="2">
    <source>
        <dbReference type="EMBL" id="KAF2753057.1"/>
    </source>
</evidence>
<evidence type="ECO:0000313" key="3">
    <source>
        <dbReference type="Proteomes" id="UP000799437"/>
    </source>
</evidence>
<dbReference type="EMBL" id="ML996588">
    <property type="protein sequence ID" value="KAF2753057.1"/>
    <property type="molecule type" value="Genomic_DNA"/>
</dbReference>
<dbReference type="InterPro" id="IPR036249">
    <property type="entry name" value="Thioredoxin-like_sf"/>
</dbReference>